<evidence type="ECO:0000256" key="1">
    <source>
        <dbReference type="SAM" id="MobiDB-lite"/>
    </source>
</evidence>
<feature type="non-terminal residue" evidence="2">
    <location>
        <position position="1"/>
    </location>
</feature>
<dbReference type="Proteomes" id="UP000553632">
    <property type="component" value="Unassembled WGS sequence"/>
</dbReference>
<sequence length="738" mass="82540">EIDQRRDEKDIKFREQSDSNAKVLRYVTDFLMNHSGKWIGLDKLNHNPKLVGFIGHLLVGLPGIHRTMTVRATDGTEKEIGYLGTEWIAQTFNIRDWGGIPMVPREIITVTKDPAGEVLVKLTSNWTTTRTGSKLIVDPNAPQADAARGHGYHYGNYGRGGRGGYKGGGGAWWKSGGGASSWKGGRHSKRQYDHGGYYGNGSDDQWWDQQYQGDNRLSSSSYRYGRRGADSDQDSRVKRECSPAVDWDDDTPPAKQGDESNGDVERGDPDPKRQRELHLRLSNSLAIHVQRDCVCRELLIAPGRSKSRAADRRGYPAPRSRSTSESSVELSDAESWPEDPTDDRENRNNNVVSTPAAAAEVPEALKQAKAIADDLQLFELGSERKQRDMRDMLREMVRDIYQIYRPEKSSHVHSRLFRKFSGREDLLYLLVADRYVGRPTYHERRRRRIKYRPKREEHKPVKPAVSASTSRSSSQTPTASQRNGVGREGSGLDTATSAAVVEADNAVTTPLPPVLPLNIRVTPEIIKFLTRTRSWLQKAVDSLVPKIVLFDEANAHPLDIRVLHVLTNCCMIKFRPERAPHKVIGCLAGYERCIPTNLPQGKSVTNMSIPKTNALLLKIVMRDPSTGQITNGDLAFRAVSNEPATEEELEIGAANWQSISSTVNAKVEDVRRCERALKLIHQRQAPLSKESVRRIILNGEMLTVDTLPPNEGLRPGTSSTYRHHRPPPVADAQSSVAR</sequence>
<comment type="caution">
    <text evidence="2">The sequence shown here is derived from an EMBL/GenBank/DDBJ whole genome shotgun (WGS) entry which is preliminary data.</text>
</comment>
<feature type="compositionally biased region" description="Basic and acidic residues" evidence="1">
    <location>
        <begin position="227"/>
        <end position="241"/>
    </location>
</feature>
<name>A0A7J6TLS2_PEROL</name>
<evidence type="ECO:0000313" key="3">
    <source>
        <dbReference type="Proteomes" id="UP000553632"/>
    </source>
</evidence>
<feature type="compositionally biased region" description="Acidic residues" evidence="1">
    <location>
        <begin position="331"/>
        <end position="342"/>
    </location>
</feature>
<organism evidence="2 3">
    <name type="scientific">Perkinsus olseni</name>
    <name type="common">Perkinsus atlanticus</name>
    <dbReference type="NCBI Taxonomy" id="32597"/>
    <lineage>
        <taxon>Eukaryota</taxon>
        <taxon>Sar</taxon>
        <taxon>Alveolata</taxon>
        <taxon>Perkinsozoa</taxon>
        <taxon>Perkinsea</taxon>
        <taxon>Perkinsida</taxon>
        <taxon>Perkinsidae</taxon>
        <taxon>Perkinsus</taxon>
    </lineage>
</organism>
<feature type="region of interest" description="Disordered" evidence="1">
    <location>
        <begin position="705"/>
        <end position="738"/>
    </location>
</feature>
<dbReference type="AlphaFoldDB" id="A0A7J6TLS2"/>
<feature type="region of interest" description="Disordered" evidence="1">
    <location>
        <begin position="217"/>
        <end position="271"/>
    </location>
</feature>
<feature type="region of interest" description="Disordered" evidence="1">
    <location>
        <begin position="305"/>
        <end position="349"/>
    </location>
</feature>
<dbReference type="EMBL" id="JABANO010010003">
    <property type="protein sequence ID" value="KAF4745861.1"/>
    <property type="molecule type" value="Genomic_DNA"/>
</dbReference>
<protein>
    <submittedName>
        <fullName evidence="2">Uncharacterized protein</fullName>
    </submittedName>
</protein>
<feature type="compositionally biased region" description="Basic residues" evidence="1">
    <location>
        <begin position="443"/>
        <end position="453"/>
    </location>
</feature>
<evidence type="ECO:0000313" key="2">
    <source>
        <dbReference type="EMBL" id="KAF4745861.1"/>
    </source>
</evidence>
<feature type="compositionally biased region" description="Low complexity" evidence="1">
    <location>
        <begin position="463"/>
        <end position="482"/>
    </location>
</feature>
<gene>
    <name evidence="2" type="ORF">FOZ63_027205</name>
</gene>
<feature type="compositionally biased region" description="Low complexity" evidence="1">
    <location>
        <begin position="319"/>
        <end position="330"/>
    </location>
</feature>
<proteinExistence type="predicted"/>
<feature type="region of interest" description="Disordered" evidence="1">
    <location>
        <begin position="442"/>
        <end position="493"/>
    </location>
</feature>
<keyword evidence="3" id="KW-1185">Reference proteome</keyword>
<reference evidence="2 3" key="1">
    <citation type="submission" date="2020-04" db="EMBL/GenBank/DDBJ databases">
        <title>Perkinsus olseni comparative genomics.</title>
        <authorList>
            <person name="Bogema D.R."/>
        </authorList>
    </citation>
    <scope>NUCLEOTIDE SEQUENCE [LARGE SCALE GENOMIC DNA]</scope>
    <source>
        <strain evidence="2 3">ATCC PRA-207</strain>
    </source>
</reference>
<accession>A0A7J6TLS2</accession>